<dbReference type="PROSITE" id="PS50088">
    <property type="entry name" value="ANK_REPEAT"/>
    <property type="match status" value="1"/>
</dbReference>
<dbReference type="Gene3D" id="1.10.287.70">
    <property type="match status" value="1"/>
</dbReference>
<dbReference type="InterPro" id="IPR036770">
    <property type="entry name" value="Ankyrin_rpt-contain_sf"/>
</dbReference>
<evidence type="ECO:0000256" key="3">
    <source>
        <dbReference type="PROSITE-ProRule" id="PRU00023"/>
    </source>
</evidence>
<evidence type="ECO:0000256" key="1">
    <source>
        <dbReference type="ARBA" id="ARBA00022737"/>
    </source>
</evidence>
<keyword evidence="2 3" id="KW-0040">ANK repeat</keyword>
<dbReference type="Gene3D" id="1.25.40.20">
    <property type="entry name" value="Ankyrin repeat-containing domain"/>
    <property type="match status" value="2"/>
</dbReference>
<dbReference type="OrthoDB" id="444079at2759"/>
<dbReference type="AlphaFoldDB" id="C5LVY5"/>
<proteinExistence type="predicted"/>
<keyword evidence="1" id="KW-0677">Repeat</keyword>
<dbReference type="InParanoid" id="C5LVY5"/>
<dbReference type="Pfam" id="PF12796">
    <property type="entry name" value="Ank_2"/>
    <property type="match status" value="1"/>
</dbReference>
<sequence length="300" mass="32445">MDMVDATRAQQYVAAMYFMTTTLTTVGYGDVTPETHVERLFCIFAEIVAGNVEDLLHNEKVDADCVDEDGLRPLFHAISKRHAAIARALLVAGADADSPFHLSQNDPLNDVLTGDQNGLPVARRGQVVDPWNYRNALCPLRMAMFTSSMPVIRAVCEHTDFSSLPEREVSRILAYAAMAGYTIVVESALESLAPDGPGSAEAREAMVNKLDDAAGYSLVHYASESGQEKLLYSLLLKRADPGKAAADGSMPIHLCARKGFDVCLTQLLEHGADPIATNTMGQTALDIALANHKFGEFTSL</sequence>
<dbReference type="Pfam" id="PF07885">
    <property type="entry name" value="Ion_trans_2"/>
    <property type="match status" value="1"/>
</dbReference>
<evidence type="ECO:0000313" key="6">
    <source>
        <dbReference type="Proteomes" id="UP000007800"/>
    </source>
</evidence>
<feature type="domain" description="Potassium channel" evidence="4">
    <location>
        <begin position="11"/>
        <end position="44"/>
    </location>
</feature>
<evidence type="ECO:0000256" key="2">
    <source>
        <dbReference type="ARBA" id="ARBA00023043"/>
    </source>
</evidence>
<dbReference type="GeneID" id="9044585"/>
<name>C5LVY5_PERM5</name>
<keyword evidence="6" id="KW-1185">Reference proteome</keyword>
<dbReference type="RefSeq" id="XP_002766338.1">
    <property type="nucleotide sequence ID" value="XM_002766292.1"/>
</dbReference>
<reference evidence="5 6" key="1">
    <citation type="submission" date="2008-07" db="EMBL/GenBank/DDBJ databases">
        <authorList>
            <person name="El-Sayed N."/>
            <person name="Caler E."/>
            <person name="Inman J."/>
            <person name="Amedeo P."/>
            <person name="Hass B."/>
            <person name="Wortman J."/>
        </authorList>
    </citation>
    <scope>NUCLEOTIDE SEQUENCE [LARGE SCALE GENOMIC DNA]</scope>
    <source>
        <strain evidence="6">ATCC 50983 / TXsc</strain>
    </source>
</reference>
<evidence type="ECO:0000313" key="5">
    <source>
        <dbReference type="EMBL" id="EEQ99055.1"/>
    </source>
</evidence>
<dbReference type="SUPFAM" id="SSF81324">
    <property type="entry name" value="Voltage-gated potassium channels"/>
    <property type="match status" value="1"/>
</dbReference>
<organism evidence="6">
    <name type="scientific">Perkinsus marinus (strain ATCC 50983 / TXsc)</name>
    <dbReference type="NCBI Taxonomy" id="423536"/>
    <lineage>
        <taxon>Eukaryota</taxon>
        <taxon>Sar</taxon>
        <taxon>Alveolata</taxon>
        <taxon>Perkinsozoa</taxon>
        <taxon>Perkinsea</taxon>
        <taxon>Perkinsida</taxon>
        <taxon>Perkinsidae</taxon>
        <taxon>Perkinsus</taxon>
    </lineage>
</organism>
<dbReference type="OMA" id="LRMAMFT"/>
<accession>C5LVY5</accession>
<dbReference type="PANTHER" id="PTHR24198">
    <property type="entry name" value="ANKYRIN REPEAT AND PROTEIN KINASE DOMAIN-CONTAINING PROTEIN"/>
    <property type="match status" value="1"/>
</dbReference>
<dbReference type="InterPro" id="IPR013099">
    <property type="entry name" value="K_chnl_dom"/>
</dbReference>
<evidence type="ECO:0000259" key="4">
    <source>
        <dbReference type="Pfam" id="PF07885"/>
    </source>
</evidence>
<protein>
    <submittedName>
        <fullName evidence="5">Ankyrin repeat domain containing protein</fullName>
    </submittedName>
</protein>
<feature type="repeat" description="ANK" evidence="3">
    <location>
        <begin position="247"/>
        <end position="279"/>
    </location>
</feature>
<dbReference type="PANTHER" id="PTHR24198:SF165">
    <property type="entry name" value="ANKYRIN REPEAT-CONTAINING PROTEIN-RELATED"/>
    <property type="match status" value="1"/>
</dbReference>
<dbReference type="InterPro" id="IPR002110">
    <property type="entry name" value="Ankyrin_rpt"/>
</dbReference>
<dbReference type="SUPFAM" id="SSF48403">
    <property type="entry name" value="Ankyrin repeat"/>
    <property type="match status" value="2"/>
</dbReference>
<dbReference type="Proteomes" id="UP000007800">
    <property type="component" value="Unassembled WGS sequence"/>
</dbReference>
<dbReference type="SMART" id="SM00248">
    <property type="entry name" value="ANK"/>
    <property type="match status" value="3"/>
</dbReference>
<gene>
    <name evidence="5" type="ORF">Pmar_PMAR019697</name>
</gene>
<dbReference type="EMBL" id="GG686046">
    <property type="protein sequence ID" value="EEQ99055.1"/>
    <property type="molecule type" value="Genomic_DNA"/>
</dbReference>